<organism evidence="1 2">
    <name type="scientific">Aspergillus melleus</name>
    <dbReference type="NCBI Taxonomy" id="138277"/>
    <lineage>
        <taxon>Eukaryota</taxon>
        <taxon>Fungi</taxon>
        <taxon>Dikarya</taxon>
        <taxon>Ascomycota</taxon>
        <taxon>Pezizomycotina</taxon>
        <taxon>Eurotiomycetes</taxon>
        <taxon>Eurotiomycetidae</taxon>
        <taxon>Eurotiales</taxon>
        <taxon>Aspergillaceae</taxon>
        <taxon>Aspergillus</taxon>
        <taxon>Aspergillus subgen. Circumdati</taxon>
    </lineage>
</organism>
<gene>
    <name evidence="1" type="ORF">N8T08_006188</name>
</gene>
<evidence type="ECO:0000313" key="2">
    <source>
        <dbReference type="Proteomes" id="UP001177260"/>
    </source>
</evidence>
<accession>A0ACC3B0D1</accession>
<sequence length="705" mass="81391">MPGTVRDDLGPHPVYCGDIVKVIQELHRDLSRKWKLYEKEIRETWRQCDKLEREGVLIGKRAGGLVLDSYDDESRGEIGFLIPEWNLQDLAEPDSDLLLDLIKHRATNWLSDQYLMGPNGELGDEKHILETIDCGDTPYEELENENFRCFASEYHYGEQVHIPEHQRHGPNGKDLPRCTQPEIIGNYILARQMHFLQMMNLAIWEILALHWKHEKAGVFREKPQGPGTLTLICLCIREKNPKFSLSKLRDMASDNKKSLDDWAWLCRTDPEYLIDMIYIWFLTQPGLIADADDLLLPTMHDKNVSTCLFEMLHTFVLNAAVWDYIARLLGALVDAKDNDRFYRTAILQELVNVIHFEYERSQDLLKRYTQRSVGHGHLKRVDDPNNAKSRVVLTTKPANLTRSNPIAHYILRLYQSETKVADAGHWLQKIFSLYRLKNERAKVDDVAGREVLHELAVVVGLFRHLKSLMQLPPCNPRKCRTYIDRVKAMNPEIESIKESLDLSELAVPPDRLRCPGIAFKALNKVDEVIESYTGTHLAKLYEEVNESCFLEIRQKCDQKTQAQRERDSITGRFPIVETPVKQLRNKERKQKPKTRTAEPPVQISSEHTYIRGPPADPSQVPDKVEPFKVKPESYEVFTTLLSRNEPRGSLSWTAFTAAMTDVGFSVDHKYGSIVTFEPPIFPSHLKSFTFHRPHKSHIEGFRLLC</sequence>
<dbReference type="Proteomes" id="UP001177260">
    <property type="component" value="Unassembled WGS sequence"/>
</dbReference>
<name>A0ACC3B0D1_9EURO</name>
<evidence type="ECO:0000313" key="1">
    <source>
        <dbReference type="EMBL" id="KAK1143578.1"/>
    </source>
</evidence>
<dbReference type="EMBL" id="JAOPJF010000038">
    <property type="protein sequence ID" value="KAK1143578.1"/>
    <property type="molecule type" value="Genomic_DNA"/>
</dbReference>
<reference evidence="1 2" key="1">
    <citation type="journal article" date="2023" name="ACS Omega">
        <title>Identification of the Neoaspergillic Acid Biosynthesis Gene Cluster by Establishing an In Vitro CRISPR-Ribonucleoprotein Genetic System in Aspergillus melleus.</title>
        <authorList>
            <person name="Yuan B."/>
            <person name="Grau M.F."/>
            <person name="Murata R.M."/>
            <person name="Torok T."/>
            <person name="Venkateswaran K."/>
            <person name="Stajich J.E."/>
            <person name="Wang C.C.C."/>
        </authorList>
    </citation>
    <scope>NUCLEOTIDE SEQUENCE [LARGE SCALE GENOMIC DNA]</scope>
    <source>
        <strain evidence="1 2">IMV 1140</strain>
    </source>
</reference>
<proteinExistence type="predicted"/>
<protein>
    <submittedName>
        <fullName evidence="1">Uncharacterized protein</fullName>
    </submittedName>
</protein>
<comment type="caution">
    <text evidence="1">The sequence shown here is derived from an EMBL/GenBank/DDBJ whole genome shotgun (WGS) entry which is preliminary data.</text>
</comment>
<keyword evidence="2" id="KW-1185">Reference proteome</keyword>